<protein>
    <submittedName>
        <fullName evidence="1">Uncharacterized protein</fullName>
    </submittedName>
</protein>
<proteinExistence type="predicted"/>
<accession>A0A4R1QMA7</accession>
<dbReference type="EMBL" id="SLUO01000024">
    <property type="protein sequence ID" value="TCL53911.1"/>
    <property type="molecule type" value="Genomic_DNA"/>
</dbReference>
<evidence type="ECO:0000313" key="2">
    <source>
        <dbReference type="Proteomes" id="UP000295718"/>
    </source>
</evidence>
<comment type="caution">
    <text evidence="1">The sequence shown here is derived from an EMBL/GenBank/DDBJ whole genome shotgun (WGS) entry which is preliminary data.</text>
</comment>
<dbReference type="Proteomes" id="UP000295718">
    <property type="component" value="Unassembled WGS sequence"/>
</dbReference>
<keyword evidence="2" id="KW-1185">Reference proteome</keyword>
<dbReference type="OrthoDB" id="2053071at2"/>
<sequence length="118" mass="12689">MIVLQDGTEIELETGASLSALGVLSENKAAMVVVWEKLTPDNLSSVQIKNGDGLTVGTYTGLVLVSETSAVNADGSVVTYYNLKEKTDMEKNLDNVSAQTERNKADIDYLTMITEGEN</sequence>
<gene>
    <name evidence="1" type="ORF">EDD76_12432</name>
</gene>
<dbReference type="AlphaFoldDB" id="A0A4R1QMA7"/>
<name>A0A4R1QMA7_9FIRM</name>
<dbReference type="STRING" id="1469948.GCA_000732725_01061"/>
<organism evidence="1 2">
    <name type="scientific">Kineothrix alysoides</name>
    <dbReference type="NCBI Taxonomy" id="1469948"/>
    <lineage>
        <taxon>Bacteria</taxon>
        <taxon>Bacillati</taxon>
        <taxon>Bacillota</taxon>
        <taxon>Clostridia</taxon>
        <taxon>Lachnospirales</taxon>
        <taxon>Lachnospiraceae</taxon>
        <taxon>Kineothrix</taxon>
    </lineage>
</organism>
<dbReference type="RefSeq" id="WP_051869296.1">
    <property type="nucleotide sequence ID" value="NZ_JPNB01000001.1"/>
</dbReference>
<reference evidence="1 2" key="1">
    <citation type="submission" date="2019-03" db="EMBL/GenBank/DDBJ databases">
        <title>Genomic Encyclopedia of Type Strains, Phase IV (KMG-IV): sequencing the most valuable type-strain genomes for metagenomic binning, comparative biology and taxonomic classification.</title>
        <authorList>
            <person name="Goeker M."/>
        </authorList>
    </citation>
    <scope>NUCLEOTIDE SEQUENCE [LARGE SCALE GENOMIC DNA]</scope>
    <source>
        <strain evidence="1 2">DSM 100556</strain>
    </source>
</reference>
<evidence type="ECO:0000313" key="1">
    <source>
        <dbReference type="EMBL" id="TCL53911.1"/>
    </source>
</evidence>